<dbReference type="Proteomes" id="UP001059836">
    <property type="component" value="Chromosome"/>
</dbReference>
<dbReference type="SUPFAM" id="SSF46689">
    <property type="entry name" value="Homeodomain-like"/>
    <property type="match status" value="1"/>
</dbReference>
<evidence type="ECO:0000313" key="4">
    <source>
        <dbReference type="EMBL" id="QHN35518.1"/>
    </source>
</evidence>
<dbReference type="Gene3D" id="1.10.357.10">
    <property type="entry name" value="Tetracycline Repressor, domain 2"/>
    <property type="match status" value="1"/>
</dbReference>
<evidence type="ECO:0000256" key="2">
    <source>
        <dbReference type="PROSITE-ProRule" id="PRU00335"/>
    </source>
</evidence>
<dbReference type="InterPro" id="IPR050109">
    <property type="entry name" value="HTH-type_TetR-like_transc_reg"/>
</dbReference>
<accession>A0ABX6IJW3</accession>
<dbReference type="PANTHER" id="PTHR30055">
    <property type="entry name" value="HTH-TYPE TRANSCRIPTIONAL REGULATOR RUTR"/>
    <property type="match status" value="1"/>
</dbReference>
<dbReference type="Gene3D" id="1.10.10.60">
    <property type="entry name" value="Homeodomain-like"/>
    <property type="match status" value="1"/>
</dbReference>
<protein>
    <submittedName>
        <fullName evidence="4">TetR family transcriptional regulator</fullName>
    </submittedName>
</protein>
<keyword evidence="1 2" id="KW-0238">DNA-binding</keyword>
<dbReference type="Pfam" id="PF00440">
    <property type="entry name" value="TetR_N"/>
    <property type="match status" value="1"/>
</dbReference>
<dbReference type="SUPFAM" id="SSF48498">
    <property type="entry name" value="Tetracyclin repressor-like, C-terminal domain"/>
    <property type="match status" value="1"/>
</dbReference>
<dbReference type="InterPro" id="IPR009057">
    <property type="entry name" value="Homeodomain-like_sf"/>
</dbReference>
<feature type="domain" description="HTH tetR-type" evidence="3">
    <location>
        <begin position="16"/>
        <end position="76"/>
    </location>
</feature>
<feature type="DNA-binding region" description="H-T-H motif" evidence="2">
    <location>
        <begin position="39"/>
        <end position="58"/>
    </location>
</feature>
<evidence type="ECO:0000313" key="5">
    <source>
        <dbReference type="Proteomes" id="UP001059836"/>
    </source>
</evidence>
<dbReference type="PANTHER" id="PTHR30055:SF235">
    <property type="entry name" value="TRANSCRIPTIONAL REGULATORY PROTEIN"/>
    <property type="match status" value="1"/>
</dbReference>
<organism evidence="4 5">
    <name type="scientific">Gordonia pseudamarae</name>
    <dbReference type="NCBI Taxonomy" id="2831662"/>
    <lineage>
        <taxon>Bacteria</taxon>
        <taxon>Bacillati</taxon>
        <taxon>Actinomycetota</taxon>
        <taxon>Actinomycetes</taxon>
        <taxon>Mycobacteriales</taxon>
        <taxon>Gordoniaceae</taxon>
        <taxon>Gordonia</taxon>
    </lineage>
</organism>
<dbReference type="PRINTS" id="PR00455">
    <property type="entry name" value="HTHTETR"/>
</dbReference>
<dbReference type="Pfam" id="PF17920">
    <property type="entry name" value="TetR_C_16"/>
    <property type="match status" value="1"/>
</dbReference>
<proteinExistence type="predicted"/>
<dbReference type="InterPro" id="IPR041678">
    <property type="entry name" value="TetR_C_16"/>
</dbReference>
<evidence type="ECO:0000259" key="3">
    <source>
        <dbReference type="PROSITE" id="PS50977"/>
    </source>
</evidence>
<dbReference type="PROSITE" id="PS50977">
    <property type="entry name" value="HTH_TETR_2"/>
    <property type="match status" value="1"/>
</dbReference>
<reference evidence="4" key="1">
    <citation type="journal article" date="2021" name="Nat. Microbiol.">
        <title>Cocultivation of an ultrasmall environmental parasitic bacterium with lytic ability against bacteria associated with wastewater foams.</title>
        <authorList>
            <person name="Batinovic S."/>
            <person name="Rose J.J.A."/>
            <person name="Ratcliffe J."/>
            <person name="Seviour R.J."/>
            <person name="Petrovski S."/>
        </authorList>
    </citation>
    <scope>NUCLEOTIDE SEQUENCE</scope>
    <source>
        <strain evidence="4">CON9</strain>
    </source>
</reference>
<gene>
    <name evidence="4" type="ORF">GII31_12135</name>
</gene>
<evidence type="ECO:0000256" key="1">
    <source>
        <dbReference type="ARBA" id="ARBA00023125"/>
    </source>
</evidence>
<sequence length="196" mass="21327">MSSTNPRRPGRRTGDSTTRDDILRAAQSLFGSNGFKNTSMRAVAAEAGVDVALVPYYFGSKRGLFVAALEVPVDPVAQVVRATQGPRERLGERMAAEFTAVWEHPDTSSAMRGLLRSVITDESESSAYAEFMSTEMVPLVAELTGVSLETARVAVSMLFGMATMRYLIGVPLFVELSRDEVIALWGPHLQRVIDAD</sequence>
<name>A0ABX6IJW3_9ACTN</name>
<dbReference type="InterPro" id="IPR001647">
    <property type="entry name" value="HTH_TetR"/>
</dbReference>
<dbReference type="RefSeq" id="WP_213243397.1">
    <property type="nucleotide sequence ID" value="NZ_CP045806.1"/>
</dbReference>
<keyword evidence="5" id="KW-1185">Reference proteome</keyword>
<dbReference type="EMBL" id="CP045809">
    <property type="protein sequence ID" value="QHN35518.1"/>
    <property type="molecule type" value="Genomic_DNA"/>
</dbReference>
<dbReference type="InterPro" id="IPR036271">
    <property type="entry name" value="Tet_transcr_reg_TetR-rel_C_sf"/>
</dbReference>